<dbReference type="AlphaFoldDB" id="A0A9P0TJI1"/>
<accession>A0A9P0TJI1</accession>
<dbReference type="EMBL" id="CALOZG010000010">
    <property type="protein sequence ID" value="CAH4030383.1"/>
    <property type="molecule type" value="Genomic_DNA"/>
</dbReference>
<proteinExistence type="predicted"/>
<protein>
    <submittedName>
        <fullName evidence="1">Uncharacterized protein</fullName>
    </submittedName>
</protein>
<dbReference type="Proteomes" id="UP001152562">
    <property type="component" value="Unassembled WGS sequence"/>
</dbReference>
<organism evidence="1 2">
    <name type="scientific">Pieris brassicae</name>
    <name type="common">White butterfly</name>
    <name type="synonym">Large white butterfly</name>
    <dbReference type="NCBI Taxonomy" id="7116"/>
    <lineage>
        <taxon>Eukaryota</taxon>
        <taxon>Metazoa</taxon>
        <taxon>Ecdysozoa</taxon>
        <taxon>Arthropoda</taxon>
        <taxon>Hexapoda</taxon>
        <taxon>Insecta</taxon>
        <taxon>Pterygota</taxon>
        <taxon>Neoptera</taxon>
        <taxon>Endopterygota</taxon>
        <taxon>Lepidoptera</taxon>
        <taxon>Glossata</taxon>
        <taxon>Ditrysia</taxon>
        <taxon>Papilionoidea</taxon>
        <taxon>Pieridae</taxon>
        <taxon>Pierinae</taxon>
        <taxon>Pieris</taxon>
    </lineage>
</organism>
<reference evidence="1" key="1">
    <citation type="submission" date="2022-05" db="EMBL/GenBank/DDBJ databases">
        <authorList>
            <person name="Okamura Y."/>
        </authorList>
    </citation>
    <scope>NUCLEOTIDE SEQUENCE</scope>
</reference>
<comment type="caution">
    <text evidence="1">The sequence shown here is derived from an EMBL/GenBank/DDBJ whole genome shotgun (WGS) entry which is preliminary data.</text>
</comment>
<evidence type="ECO:0000313" key="2">
    <source>
        <dbReference type="Proteomes" id="UP001152562"/>
    </source>
</evidence>
<sequence length="156" mass="17874">MCCTCSDHDVTVTESERRIHKGIEYVTETATRRNKKRCCPYNFNSKFCRTIGDRLLCGYNTNVGTPRNSDKIVNLNNGCIIRGGRLECGYVEPPYINSRRPPGWDQAPVYENEDIENDVDSSMTLKVKLNLKRTTNNLRGSTSCLEIQNRIVCRKF</sequence>
<evidence type="ECO:0000313" key="1">
    <source>
        <dbReference type="EMBL" id="CAH4030383.1"/>
    </source>
</evidence>
<keyword evidence="2" id="KW-1185">Reference proteome</keyword>
<name>A0A9P0TJI1_PIEBR</name>
<gene>
    <name evidence="1" type="ORF">PIBRA_LOCUS7038</name>
</gene>